<dbReference type="OrthoDB" id="10263264at2759"/>
<dbReference type="FunFam" id="2.60.120.780:FF:000001">
    <property type="entry name" value="E3 SUMO-protein ligase PIAS2 isoform X1"/>
    <property type="match status" value="1"/>
</dbReference>
<name>A0A8B8BAX9_CRAVI</name>
<feature type="domain" description="SP-RING-type" evidence="9">
    <location>
        <begin position="220"/>
        <end position="305"/>
    </location>
</feature>
<dbReference type="Proteomes" id="UP000694844">
    <property type="component" value="Chromosome 8"/>
</dbReference>
<dbReference type="PROSITE" id="PS51466">
    <property type="entry name" value="PINIT"/>
    <property type="match status" value="1"/>
</dbReference>
<feature type="domain" description="PINIT" evidence="10">
    <location>
        <begin position="22"/>
        <end position="188"/>
    </location>
</feature>
<evidence type="ECO:0000256" key="7">
    <source>
        <dbReference type="ARBA" id="ARBA00022833"/>
    </source>
</evidence>
<keyword evidence="5 8" id="KW-0863">Zinc-finger</keyword>
<dbReference type="GO" id="GO:0008270">
    <property type="term" value="F:zinc ion binding"/>
    <property type="evidence" value="ECO:0007669"/>
    <property type="project" value="UniProtKB-KW"/>
</dbReference>
<dbReference type="InterPro" id="IPR013083">
    <property type="entry name" value="Znf_RING/FYVE/PHD"/>
</dbReference>
<evidence type="ECO:0000256" key="2">
    <source>
        <dbReference type="ARBA" id="ARBA00005383"/>
    </source>
</evidence>
<dbReference type="Gene3D" id="2.60.120.780">
    <property type="entry name" value="PINIT domain"/>
    <property type="match status" value="1"/>
</dbReference>
<comment type="pathway">
    <text evidence="1">Protein modification; protein sumoylation.</text>
</comment>
<dbReference type="InterPro" id="IPR004181">
    <property type="entry name" value="Znf_MIZ"/>
</dbReference>
<dbReference type="Gene3D" id="3.30.40.10">
    <property type="entry name" value="Zinc/RING finger domain, C3HC4 (zinc finger)"/>
    <property type="match status" value="1"/>
</dbReference>
<dbReference type="AlphaFoldDB" id="A0A8B8BAX9"/>
<dbReference type="GeneID" id="111108791"/>
<evidence type="ECO:0000313" key="11">
    <source>
        <dbReference type="Proteomes" id="UP000694844"/>
    </source>
</evidence>
<dbReference type="PANTHER" id="PTHR10782:SF94">
    <property type="entry name" value="SUPPRESSOR OF VARIEGATION 2-10, ISOFORM I"/>
    <property type="match status" value="1"/>
</dbReference>
<dbReference type="SUPFAM" id="SSF57850">
    <property type="entry name" value="RING/U-box"/>
    <property type="match status" value="1"/>
</dbReference>
<evidence type="ECO:0000259" key="10">
    <source>
        <dbReference type="PROSITE" id="PS51466"/>
    </source>
</evidence>
<dbReference type="InterPro" id="IPR023321">
    <property type="entry name" value="PINIT"/>
</dbReference>
<dbReference type="RefSeq" id="XP_022300582.1">
    <property type="nucleotide sequence ID" value="XM_022444874.1"/>
</dbReference>
<evidence type="ECO:0000256" key="1">
    <source>
        <dbReference type="ARBA" id="ARBA00004718"/>
    </source>
</evidence>
<dbReference type="InterPro" id="IPR038654">
    <property type="entry name" value="PINIT_sf"/>
</dbReference>
<dbReference type="CDD" id="cd16650">
    <property type="entry name" value="SP-RING_PIAS-like"/>
    <property type="match status" value="1"/>
</dbReference>
<evidence type="ECO:0000256" key="4">
    <source>
        <dbReference type="ARBA" id="ARBA00022723"/>
    </source>
</evidence>
<evidence type="ECO:0000313" key="12">
    <source>
        <dbReference type="RefSeq" id="XP_022300582.1"/>
    </source>
</evidence>
<sequence length="385" mass="44371">MTFNVVIFSRRNPVMDLLLRRTLWRRNSLFVHEDPDVKFTKLPFYESVAELMQPKPLVAEWFCESQTNYFKFVLSSEHSKILDENRKLNTCTDCEYTIQIQVRFCMLGIYFEQDDCFPKNLCVHVNGKIVTLPCGLQSGDVRTQRPGCPLDITSLCHLSRSHPVSNQIKVSWEDSQNFCVTVLLVKKFKINAMLGRLKQSGFRDANNTKTTIKHKLPSDVDCEIISTCLRTSLICPLSMKRMEIPIRTESCTHLQCFDAQTFLRMNIEKSVWRCPICDKPAPLNQIVIDGLLVEILKETVDINEIQFNENGSWSPVESSENVVHYNSAKRKSGIEDLGFSHFSSESPPKKSKVDVIDLTLTSDEESNDQEWIPFQPVYSIDHFFH</sequence>
<dbReference type="UniPathway" id="UPA00886"/>
<dbReference type="GO" id="GO:0061665">
    <property type="term" value="F:SUMO ligase activity"/>
    <property type="evidence" value="ECO:0007669"/>
    <property type="project" value="TreeGrafter"/>
</dbReference>
<dbReference type="KEGG" id="cvn:111108791"/>
<dbReference type="PANTHER" id="PTHR10782">
    <property type="entry name" value="ZINC FINGER MIZ DOMAIN-CONTAINING PROTEIN"/>
    <property type="match status" value="1"/>
</dbReference>
<organism evidence="11 12">
    <name type="scientific">Crassostrea virginica</name>
    <name type="common">Eastern oyster</name>
    <dbReference type="NCBI Taxonomy" id="6565"/>
    <lineage>
        <taxon>Eukaryota</taxon>
        <taxon>Metazoa</taxon>
        <taxon>Spiralia</taxon>
        <taxon>Lophotrochozoa</taxon>
        <taxon>Mollusca</taxon>
        <taxon>Bivalvia</taxon>
        <taxon>Autobranchia</taxon>
        <taxon>Pteriomorphia</taxon>
        <taxon>Ostreida</taxon>
        <taxon>Ostreoidea</taxon>
        <taxon>Ostreidae</taxon>
        <taxon>Crassostrea</taxon>
    </lineage>
</organism>
<keyword evidence="6" id="KW-0833">Ubl conjugation pathway</keyword>
<protein>
    <submittedName>
        <fullName evidence="12">E3 SUMO-protein ligase PIAS1-like</fullName>
    </submittedName>
</protein>
<dbReference type="GO" id="GO:0016925">
    <property type="term" value="P:protein sumoylation"/>
    <property type="evidence" value="ECO:0007669"/>
    <property type="project" value="UniProtKB-UniPathway"/>
</dbReference>
<dbReference type="Pfam" id="PF02891">
    <property type="entry name" value="zf-MIZ"/>
    <property type="match status" value="1"/>
</dbReference>
<accession>A0A8B8BAX9</accession>
<evidence type="ECO:0000256" key="8">
    <source>
        <dbReference type="PROSITE-ProRule" id="PRU00452"/>
    </source>
</evidence>
<keyword evidence="3" id="KW-0808">Transferase</keyword>
<dbReference type="GO" id="GO:0000785">
    <property type="term" value="C:chromatin"/>
    <property type="evidence" value="ECO:0007669"/>
    <property type="project" value="TreeGrafter"/>
</dbReference>
<reference evidence="12" key="1">
    <citation type="submission" date="2025-08" db="UniProtKB">
        <authorList>
            <consortium name="RefSeq"/>
        </authorList>
    </citation>
    <scope>IDENTIFICATION</scope>
    <source>
        <tissue evidence="12">Whole sample</tissue>
    </source>
</reference>
<comment type="similarity">
    <text evidence="2">Belongs to the PIAS family.</text>
</comment>
<evidence type="ECO:0000256" key="6">
    <source>
        <dbReference type="ARBA" id="ARBA00022786"/>
    </source>
</evidence>
<keyword evidence="11" id="KW-1185">Reference proteome</keyword>
<evidence type="ECO:0000256" key="5">
    <source>
        <dbReference type="ARBA" id="ARBA00022771"/>
    </source>
</evidence>
<evidence type="ECO:0000256" key="3">
    <source>
        <dbReference type="ARBA" id="ARBA00022679"/>
    </source>
</evidence>
<keyword evidence="4" id="KW-0479">Metal-binding</keyword>
<proteinExistence type="inferred from homology"/>
<dbReference type="PROSITE" id="PS51044">
    <property type="entry name" value="ZF_SP_RING"/>
    <property type="match status" value="1"/>
</dbReference>
<keyword evidence="7" id="KW-0862">Zinc</keyword>
<dbReference type="GO" id="GO:0003712">
    <property type="term" value="F:transcription coregulator activity"/>
    <property type="evidence" value="ECO:0007669"/>
    <property type="project" value="TreeGrafter"/>
</dbReference>
<dbReference type="Pfam" id="PF14324">
    <property type="entry name" value="PINIT"/>
    <property type="match status" value="1"/>
</dbReference>
<evidence type="ECO:0000259" key="9">
    <source>
        <dbReference type="PROSITE" id="PS51044"/>
    </source>
</evidence>
<dbReference type="GO" id="GO:0006357">
    <property type="term" value="P:regulation of transcription by RNA polymerase II"/>
    <property type="evidence" value="ECO:0007669"/>
    <property type="project" value="TreeGrafter"/>
</dbReference>
<gene>
    <name evidence="12" type="primary">LOC111108791</name>
</gene>